<keyword evidence="5 11" id="KW-0863">Zinc-finger</keyword>
<dbReference type="PANTHER" id="PTHR24394">
    <property type="entry name" value="ZINC FINGER PROTEIN"/>
    <property type="match status" value="1"/>
</dbReference>
<evidence type="ECO:0000256" key="2">
    <source>
        <dbReference type="ARBA" id="ARBA00004123"/>
    </source>
</evidence>
<dbReference type="FunFam" id="3.30.160.60:FF:000446">
    <property type="entry name" value="Zinc finger protein"/>
    <property type="match status" value="1"/>
</dbReference>
<feature type="domain" description="C2H2-type" evidence="12">
    <location>
        <begin position="425"/>
        <end position="452"/>
    </location>
</feature>
<name>W8C259_CERCA</name>
<comment type="subcellular location">
    <subcellularLocation>
        <location evidence="2">Nucleus</location>
    </subcellularLocation>
</comment>
<evidence type="ECO:0000259" key="13">
    <source>
        <dbReference type="PROSITE" id="PS51029"/>
    </source>
</evidence>
<dbReference type="GO" id="GO:0003677">
    <property type="term" value="F:DNA binding"/>
    <property type="evidence" value="ECO:0007669"/>
    <property type="project" value="UniProtKB-KW"/>
</dbReference>
<dbReference type="PROSITE" id="PS51029">
    <property type="entry name" value="MADF"/>
    <property type="match status" value="1"/>
</dbReference>
<dbReference type="Pfam" id="PF12874">
    <property type="entry name" value="zf-met"/>
    <property type="match status" value="2"/>
</dbReference>
<evidence type="ECO:0000256" key="1">
    <source>
        <dbReference type="ARBA" id="ARBA00003767"/>
    </source>
</evidence>
<dbReference type="SMART" id="SM00595">
    <property type="entry name" value="MADF"/>
    <property type="match status" value="2"/>
</dbReference>
<keyword evidence="10" id="KW-0539">Nucleus</keyword>
<evidence type="ECO:0000256" key="3">
    <source>
        <dbReference type="ARBA" id="ARBA00022723"/>
    </source>
</evidence>
<dbReference type="PANTHER" id="PTHR24394:SF29">
    <property type="entry name" value="MYONEURIN"/>
    <property type="match status" value="1"/>
</dbReference>
<dbReference type="PROSITE" id="PS50157">
    <property type="entry name" value="ZINC_FINGER_C2H2_2"/>
    <property type="match status" value="7"/>
</dbReference>
<gene>
    <name evidence="14" type="primary">ZN426</name>
</gene>
<evidence type="ECO:0000256" key="10">
    <source>
        <dbReference type="ARBA" id="ARBA00023242"/>
    </source>
</evidence>
<evidence type="ECO:0000256" key="4">
    <source>
        <dbReference type="ARBA" id="ARBA00022737"/>
    </source>
</evidence>
<evidence type="ECO:0000256" key="9">
    <source>
        <dbReference type="ARBA" id="ARBA00023163"/>
    </source>
</evidence>
<dbReference type="GO" id="GO:0005634">
    <property type="term" value="C:nucleus"/>
    <property type="evidence" value="ECO:0007669"/>
    <property type="project" value="UniProtKB-SubCell"/>
</dbReference>
<dbReference type="PROSITE" id="PS00028">
    <property type="entry name" value="ZINC_FINGER_C2H2_1"/>
    <property type="match status" value="7"/>
</dbReference>
<feature type="domain" description="C2H2-type" evidence="12">
    <location>
        <begin position="453"/>
        <end position="480"/>
    </location>
</feature>
<dbReference type="FunFam" id="3.30.160.60:FF:000097">
    <property type="entry name" value="Zinc finger protein"/>
    <property type="match status" value="1"/>
</dbReference>
<keyword evidence="8" id="KW-0238">DNA-binding</keyword>
<sequence length="602" mass="69893">METEMDKHKIESDDLKRCGEITTLLSIGKKEFFLNCSFCDYTFLQLENFVQHMCEDHMYQFTASKIEDDTEFSLELQEEIDDVDIQMQTACSVEESDDDNSNFRDFERVEIELDESKIDDSTGVKDEFIDSYISEDSEDVDIENKDNAEHSENSSELATYIKELGLGKMFDEKMLIAVFKSYEEHTLLWDTDSQLSKHSRKRDTEFKDIAIEIGMPSEWQAIRKMIGKLSTRLRTEFVRKKIYHSKGKAYTPLFYNDLTTFLKPKRQSVQIKRRPEPTNIAKLPATPQTESLLNDEQSVLLAEVYKEYTCLWDENDIAYRFSNRRREALKAVHEDFNSRAGLNLTEYDIGCEISRLRKLCSHEKKLKIICKRQNKAHKPSCKFYEHISYLEVDVRPFECSICGVTVAGICQYKVHLASHDGSLPFKCHVCGHGFKLATNLSVHLRRHVHDYLYKCELCGKPCATTTEIKIHMRSHTGEKPFVCDICGKNFQTASKINLHMRRHENRPSHWCEVCNKSFFGKGLYNEHMNVHSNVRDKICNECGKGFTSAKHLRQHKQIHAPEKKYCCRICDKRFAQYAGLSGHMKSHGTTLIASSTKNFDFT</sequence>
<dbReference type="InterPro" id="IPR036236">
    <property type="entry name" value="Znf_C2H2_sf"/>
</dbReference>
<keyword evidence="9" id="KW-0804">Transcription</keyword>
<dbReference type="Gene3D" id="3.30.160.60">
    <property type="entry name" value="Classic Zinc Finger"/>
    <property type="match status" value="4"/>
</dbReference>
<keyword evidence="3" id="KW-0479">Metal-binding</keyword>
<protein>
    <submittedName>
        <fullName evidence="14">Zinc finger protein 426</fullName>
    </submittedName>
</protein>
<dbReference type="Pfam" id="PF13912">
    <property type="entry name" value="zf-C2H2_6"/>
    <property type="match status" value="1"/>
</dbReference>
<reference evidence="14" key="2">
    <citation type="journal article" date="2014" name="BMC Genomics">
        <title>A genomic perspective to assessing quality of mass-reared SIT flies used in Mediterranean fruit fly (Ceratitis capitata) eradication in California.</title>
        <authorList>
            <person name="Calla B."/>
            <person name="Hall B."/>
            <person name="Hou S."/>
            <person name="Geib S.M."/>
        </authorList>
    </citation>
    <scope>NUCLEOTIDE SEQUENCE</scope>
</reference>
<proteinExistence type="evidence at transcript level"/>
<keyword evidence="7" id="KW-0805">Transcription regulation</keyword>
<evidence type="ECO:0000256" key="8">
    <source>
        <dbReference type="ARBA" id="ARBA00023125"/>
    </source>
</evidence>
<dbReference type="OrthoDB" id="427030at2759"/>
<keyword evidence="6" id="KW-0862">Zinc</keyword>
<evidence type="ECO:0000256" key="7">
    <source>
        <dbReference type="ARBA" id="ARBA00023015"/>
    </source>
</evidence>
<feature type="domain" description="C2H2-type" evidence="12">
    <location>
        <begin position="565"/>
        <end position="587"/>
    </location>
</feature>
<keyword evidence="4" id="KW-0677">Repeat</keyword>
<dbReference type="GO" id="GO:0000981">
    <property type="term" value="F:DNA-binding transcription factor activity, RNA polymerase II-specific"/>
    <property type="evidence" value="ECO:0007669"/>
    <property type="project" value="TreeGrafter"/>
</dbReference>
<dbReference type="AlphaFoldDB" id="W8C259"/>
<feature type="domain" description="C2H2-type" evidence="12">
    <location>
        <begin position="481"/>
        <end position="508"/>
    </location>
</feature>
<evidence type="ECO:0000259" key="12">
    <source>
        <dbReference type="PROSITE" id="PS50157"/>
    </source>
</evidence>
<accession>W8C259</accession>
<dbReference type="GO" id="GO:0008270">
    <property type="term" value="F:zinc ion binding"/>
    <property type="evidence" value="ECO:0007669"/>
    <property type="project" value="UniProtKB-KW"/>
</dbReference>
<evidence type="ECO:0000313" key="14">
    <source>
        <dbReference type="EMBL" id="JAC03284.1"/>
    </source>
</evidence>
<dbReference type="Pfam" id="PF00096">
    <property type="entry name" value="zf-C2H2"/>
    <property type="match status" value="4"/>
</dbReference>
<organism evidence="14">
    <name type="scientific">Ceratitis capitata</name>
    <name type="common">Mediterranean fruit fly</name>
    <name type="synonym">Tephritis capitata</name>
    <dbReference type="NCBI Taxonomy" id="7213"/>
    <lineage>
        <taxon>Eukaryota</taxon>
        <taxon>Metazoa</taxon>
        <taxon>Ecdysozoa</taxon>
        <taxon>Arthropoda</taxon>
        <taxon>Hexapoda</taxon>
        <taxon>Insecta</taxon>
        <taxon>Pterygota</taxon>
        <taxon>Neoptera</taxon>
        <taxon>Endopterygota</taxon>
        <taxon>Diptera</taxon>
        <taxon>Brachycera</taxon>
        <taxon>Muscomorpha</taxon>
        <taxon>Tephritoidea</taxon>
        <taxon>Tephritidae</taxon>
        <taxon>Ceratitis</taxon>
        <taxon>Ceratitis</taxon>
    </lineage>
</organism>
<dbReference type="Pfam" id="PF10545">
    <property type="entry name" value="MADF_DNA_bdg"/>
    <property type="match status" value="2"/>
</dbReference>
<dbReference type="SMART" id="SM00355">
    <property type="entry name" value="ZnF_C2H2"/>
    <property type="match status" value="8"/>
</dbReference>
<dbReference type="GeneID" id="101457554"/>
<evidence type="ECO:0000256" key="5">
    <source>
        <dbReference type="ARBA" id="ARBA00022771"/>
    </source>
</evidence>
<dbReference type="InterPro" id="IPR013087">
    <property type="entry name" value="Znf_C2H2_type"/>
</dbReference>
<comment type="function">
    <text evidence="1">May be involved in transcriptional regulation.</text>
</comment>
<feature type="domain" description="C2H2-type" evidence="12">
    <location>
        <begin position="509"/>
        <end position="536"/>
    </location>
</feature>
<dbReference type="SUPFAM" id="SSF57667">
    <property type="entry name" value="beta-beta-alpha zinc fingers"/>
    <property type="match status" value="4"/>
</dbReference>
<dbReference type="InterPro" id="IPR006578">
    <property type="entry name" value="MADF-dom"/>
</dbReference>
<feature type="domain" description="C2H2-type" evidence="12">
    <location>
        <begin position="537"/>
        <end position="564"/>
    </location>
</feature>
<evidence type="ECO:0000256" key="11">
    <source>
        <dbReference type="PROSITE-ProRule" id="PRU00042"/>
    </source>
</evidence>
<feature type="domain" description="C2H2-type" evidence="12">
    <location>
        <begin position="397"/>
        <end position="424"/>
    </location>
</feature>
<dbReference type="EMBL" id="GAMC01003272">
    <property type="protein sequence ID" value="JAC03284.1"/>
    <property type="molecule type" value="mRNA"/>
</dbReference>
<evidence type="ECO:0000256" key="6">
    <source>
        <dbReference type="ARBA" id="ARBA00022833"/>
    </source>
</evidence>
<reference evidence="14" key="1">
    <citation type="submission" date="2013-07" db="EMBL/GenBank/DDBJ databases">
        <authorList>
            <person name="Geib S."/>
        </authorList>
    </citation>
    <scope>NUCLEOTIDE SEQUENCE</scope>
</reference>
<feature type="domain" description="MADF" evidence="13">
    <location>
        <begin position="177"/>
        <end position="267"/>
    </location>
</feature>